<dbReference type="Gene3D" id="3.20.20.80">
    <property type="entry name" value="Glycosidases"/>
    <property type="match status" value="1"/>
</dbReference>
<dbReference type="PANTHER" id="PTHR10357">
    <property type="entry name" value="ALPHA-AMYLASE FAMILY MEMBER"/>
    <property type="match status" value="1"/>
</dbReference>
<dbReference type="Proteomes" id="UP001303285">
    <property type="component" value="Unassembled WGS sequence"/>
</dbReference>
<feature type="domain" description="Glycosyl hydrolase family 13 catalytic" evidence="1">
    <location>
        <begin position="55"/>
        <end position="502"/>
    </location>
</feature>
<dbReference type="InterPro" id="IPR017853">
    <property type="entry name" value="GH"/>
</dbReference>
<dbReference type="PANTHER" id="PTHR10357:SF209">
    <property type="entry name" value="PERIPLASMIC ALPHA-AMYLASE"/>
    <property type="match status" value="1"/>
</dbReference>
<sequence>MLRSIDSGEVYNTFNELKNKALRNEPKCVQVGDELKEIPSPFPSPKDWRDVWIYFIMVDRFNNPSCEPKSAWNAFDGDSFLGEKGLVFQGGTFEGIRQQLDYLQKLGVGAIWLTPPFKNCQYKPTYHGYGIQDFLQIDPRFATNKENPEEELQALIDEAHARGIYVIFDIVLNHVGNVFSYFIDSKDVKSPQFIDEPNNPYNINWHDKEGKPQWMNAPVDEFSNLDSNAAVWPQELCKNEFFRRRGTRGDTEKGGDFSDLRELITDIPEVRNILIRIHQYLIAQFDIDGFRIDTLRFIEPEFARIFGNAMHEFALSIGKKNLFSFGEIWAEENNTEEKIRHFIGRNATEPGDLLGIDAALDFPLFFQLPHALKGAKAPKAVVDVYERRKESLRGIISSHGDVSKFLVTFLDNHDLKSRFYYSDPENPQKFDDQVTLAITCLFALQGIPCIYYGTEQGLNGSVPDNTDFGDLVVRQALWGKPEGGFNRDHSFYKAIAEVSEYRKTHPALRYGRQYFRPISGDRINYGISPYNSGVLAFSRILNETEVVVVANTNTELTQSVYVIVDDNLHSENPTFKILFSNKSRDNSIQPKKVEEQHGVNITEVNGHKNYGPVRVMKVTLQPMEVQILVK</sequence>
<evidence type="ECO:0000259" key="1">
    <source>
        <dbReference type="SMART" id="SM00642"/>
    </source>
</evidence>
<evidence type="ECO:0000313" key="3">
    <source>
        <dbReference type="Proteomes" id="UP001303285"/>
    </source>
</evidence>
<dbReference type="GO" id="GO:0016787">
    <property type="term" value="F:hydrolase activity"/>
    <property type="evidence" value="ECO:0007669"/>
    <property type="project" value="UniProtKB-KW"/>
</dbReference>
<name>A0ABU5UQF0_NODSP</name>
<gene>
    <name evidence="2" type="ORF">VB695_10370</name>
</gene>
<keyword evidence="3" id="KW-1185">Reference proteome</keyword>
<dbReference type="GeneID" id="78019362"/>
<dbReference type="Pfam" id="PF00128">
    <property type="entry name" value="Alpha-amylase"/>
    <property type="match status" value="1"/>
</dbReference>
<protein>
    <submittedName>
        <fullName evidence="2">Alpha-amylase family glycosyl hydrolase</fullName>
    </submittedName>
</protein>
<accession>A0ABU5UQF0</accession>
<proteinExistence type="predicted"/>
<dbReference type="SUPFAM" id="SSF51445">
    <property type="entry name" value="(Trans)glycosidases"/>
    <property type="match status" value="1"/>
</dbReference>
<evidence type="ECO:0000313" key="2">
    <source>
        <dbReference type="EMBL" id="MEA5608474.1"/>
    </source>
</evidence>
<dbReference type="SMART" id="SM00642">
    <property type="entry name" value="Aamy"/>
    <property type="match status" value="1"/>
</dbReference>
<dbReference type="RefSeq" id="WP_006194591.1">
    <property type="nucleotide sequence ID" value="NZ_JAYGHK010000027.1"/>
</dbReference>
<comment type="caution">
    <text evidence="2">The sequence shown here is derived from an EMBL/GenBank/DDBJ whole genome shotgun (WGS) entry which is preliminary data.</text>
</comment>
<keyword evidence="2" id="KW-0378">Hydrolase</keyword>
<organism evidence="2 3">
    <name type="scientific">Nodularia spumigena UHCC 0060</name>
    <dbReference type="NCBI Taxonomy" id="3110300"/>
    <lineage>
        <taxon>Bacteria</taxon>
        <taxon>Bacillati</taxon>
        <taxon>Cyanobacteriota</taxon>
        <taxon>Cyanophyceae</taxon>
        <taxon>Nostocales</taxon>
        <taxon>Nodulariaceae</taxon>
        <taxon>Nodularia</taxon>
    </lineage>
</organism>
<reference evidence="2 3" key="1">
    <citation type="submission" date="2023-12" db="EMBL/GenBank/DDBJ databases">
        <title>Baltic Sea Cyanobacteria.</title>
        <authorList>
            <person name="Delbaje E."/>
            <person name="Fewer D.P."/>
            <person name="Shishido T.K."/>
        </authorList>
    </citation>
    <scope>NUCLEOTIDE SEQUENCE [LARGE SCALE GENOMIC DNA]</scope>
    <source>
        <strain evidence="2 3">UHCC 0060</strain>
    </source>
</reference>
<dbReference type="InterPro" id="IPR006047">
    <property type="entry name" value="GH13_cat_dom"/>
</dbReference>
<dbReference type="EMBL" id="JAYGHK010000027">
    <property type="protein sequence ID" value="MEA5608474.1"/>
    <property type="molecule type" value="Genomic_DNA"/>
</dbReference>